<sequence>MSEATAHKKSKINPKHDERTPPSISRCKHIFALQDLITWMLSLSFQEASLQIS</sequence>
<reference evidence="1" key="2">
    <citation type="journal article" date="2015" name="Data Brief">
        <title>Shoot transcriptome of the giant reed, Arundo donax.</title>
        <authorList>
            <person name="Barrero R.A."/>
            <person name="Guerrero F.D."/>
            <person name="Moolhuijzen P."/>
            <person name="Goolsby J.A."/>
            <person name="Tidwell J."/>
            <person name="Bellgard S.E."/>
            <person name="Bellgard M.I."/>
        </authorList>
    </citation>
    <scope>NUCLEOTIDE SEQUENCE</scope>
    <source>
        <tissue evidence="1">Shoot tissue taken approximately 20 cm above the soil surface</tissue>
    </source>
</reference>
<evidence type="ECO:0000313" key="1">
    <source>
        <dbReference type="EMBL" id="JAD15699.1"/>
    </source>
</evidence>
<protein>
    <submittedName>
        <fullName evidence="1">Uncharacterized protein</fullName>
    </submittedName>
</protein>
<accession>A0A0A8XPJ2</accession>
<dbReference type="AlphaFoldDB" id="A0A0A8XPJ2"/>
<proteinExistence type="predicted"/>
<organism evidence="1">
    <name type="scientific">Arundo donax</name>
    <name type="common">Giant reed</name>
    <name type="synonym">Donax arundinaceus</name>
    <dbReference type="NCBI Taxonomy" id="35708"/>
    <lineage>
        <taxon>Eukaryota</taxon>
        <taxon>Viridiplantae</taxon>
        <taxon>Streptophyta</taxon>
        <taxon>Embryophyta</taxon>
        <taxon>Tracheophyta</taxon>
        <taxon>Spermatophyta</taxon>
        <taxon>Magnoliopsida</taxon>
        <taxon>Liliopsida</taxon>
        <taxon>Poales</taxon>
        <taxon>Poaceae</taxon>
        <taxon>PACMAD clade</taxon>
        <taxon>Arundinoideae</taxon>
        <taxon>Arundineae</taxon>
        <taxon>Arundo</taxon>
    </lineage>
</organism>
<dbReference type="EMBL" id="GBRH01282196">
    <property type="protein sequence ID" value="JAD15699.1"/>
    <property type="molecule type" value="Transcribed_RNA"/>
</dbReference>
<reference evidence="1" key="1">
    <citation type="submission" date="2014-09" db="EMBL/GenBank/DDBJ databases">
        <authorList>
            <person name="Magalhaes I.L.F."/>
            <person name="Oliveira U."/>
            <person name="Santos F.R."/>
            <person name="Vidigal T.H.D.A."/>
            <person name="Brescovit A.D."/>
            <person name="Santos A.J."/>
        </authorList>
    </citation>
    <scope>NUCLEOTIDE SEQUENCE</scope>
    <source>
        <tissue evidence="1">Shoot tissue taken approximately 20 cm above the soil surface</tissue>
    </source>
</reference>
<name>A0A0A8XPJ2_ARUDO</name>